<dbReference type="Gene3D" id="3.40.50.300">
    <property type="entry name" value="P-loop containing nucleotide triphosphate hydrolases"/>
    <property type="match status" value="1"/>
</dbReference>
<dbReference type="PANTHER" id="PTHR44688:SF16">
    <property type="entry name" value="DNA-BINDING TRANSCRIPTIONAL ACTIVATOR DEVR_DOSR"/>
    <property type="match status" value="1"/>
</dbReference>
<evidence type="ECO:0000313" key="6">
    <source>
        <dbReference type="EMBL" id="SPB14607.1"/>
    </source>
</evidence>
<dbReference type="Proteomes" id="UP000238169">
    <property type="component" value="Unassembled WGS sequence"/>
</dbReference>
<feature type="domain" description="HTH luxR-type" evidence="5">
    <location>
        <begin position="870"/>
        <end position="935"/>
    </location>
</feature>
<evidence type="ECO:0000313" key="7">
    <source>
        <dbReference type="Proteomes" id="UP000238169"/>
    </source>
</evidence>
<keyword evidence="4" id="KW-0175">Coiled coil</keyword>
<dbReference type="RefSeq" id="WP_245932957.1">
    <property type="nucleotide sequence ID" value="NZ_OGTP01000004.1"/>
</dbReference>
<dbReference type="EMBL" id="OGTP01000004">
    <property type="protein sequence ID" value="SPB14607.1"/>
    <property type="molecule type" value="Genomic_DNA"/>
</dbReference>
<dbReference type="InterPro" id="IPR000792">
    <property type="entry name" value="Tscrpt_reg_LuxR_C"/>
</dbReference>
<dbReference type="SUPFAM" id="SSF52540">
    <property type="entry name" value="P-loop containing nucleoside triphosphate hydrolases"/>
    <property type="match status" value="1"/>
</dbReference>
<dbReference type="InterPro" id="IPR041617">
    <property type="entry name" value="TPR_MalT"/>
</dbReference>
<dbReference type="InterPro" id="IPR036388">
    <property type="entry name" value="WH-like_DNA-bd_sf"/>
</dbReference>
<evidence type="ECO:0000256" key="3">
    <source>
        <dbReference type="ARBA" id="ARBA00023163"/>
    </source>
</evidence>
<feature type="coiled-coil region" evidence="4">
    <location>
        <begin position="471"/>
        <end position="498"/>
    </location>
</feature>
<dbReference type="GO" id="GO:0006355">
    <property type="term" value="P:regulation of DNA-templated transcription"/>
    <property type="evidence" value="ECO:0007669"/>
    <property type="project" value="InterPro"/>
</dbReference>
<keyword evidence="1" id="KW-0805">Transcription regulation</keyword>
<protein>
    <submittedName>
        <fullName evidence="6">LuxR family transcriptional regulator</fullName>
    </submittedName>
</protein>
<dbReference type="Pfam" id="PF00196">
    <property type="entry name" value="GerE"/>
    <property type="match status" value="1"/>
</dbReference>
<dbReference type="PRINTS" id="PR00038">
    <property type="entry name" value="HTHLUXR"/>
</dbReference>
<dbReference type="AlphaFoldDB" id="A0A2U3I3C3"/>
<sequence length="951" mass="105584">MNALHKCAFTTSWASAPAARVDDGRISDVHTVIQAPAVPSLCGQHVPSAKLMPPRGARKLISRASLEARLFDARRARCVLIHGPAGSGKTTTLLQWRKALMRHEFDVAWLSLAPEDNTLARFFDCLLASLAEIDIAIVSEATLLMGRDNNNLAAAEHWIITLVEAIAVRDRELVLVLDDAHLLDDSRIARALQWLLDYAPPQLHLALGSRRPVSLSLSRLEAHDMVATFDLNDLRFTPMESEQFLREQLGAIEARDAQTLHELADGWVAGLQLFAIDLKAKRGGGSYARVRIRDAQAFASYFEREVLVHLSPDDLDLLTRVAVTSRFCASLAARLAENSGAVAEKMNWLHRMDADELFIAQIPSHDRETWYRLHPLLREVLLERLGAWPEERRRALHATAWKWFGEHGYVDESVQHAVQADDPAAAADMVEGCCEDLMARGNLSQLAGLLRHLPNTLLQTRFQLLMATGQLQLYAREYEALECTLHQLESKAQRANANERYALDAMRAGLALQRDDPDAIHAMHERLLDAPPGATDRMKTSGSTVLSWMYMCRGEFGSMRKILDAANVHHGAPMQSLACRCINGIALMIDGRTNEAEPVLRGVLKEAEEAGAPLVAMASMAAGALGHVFYEMNELDAVGKLLEPRIDLLERTAIPDIVLRAHFALSGAHWFSGRHLEAQAWLDRLEDHGTRLGLDRLIVFSLIMRLRTQLALDETDLAHTTLRRIETAAAHHLGPSEIVKAELEALAEHGRVLVMLSEHDYTGASLAIDDLLERATRSNKRRRLVGLHMQAAVAKEARGYGAAARAHLHTAVTLAHRAGVVRSLLDATPLAPNLLDRMLRDDVLDPVIAFYVRRVLAASKRAPMPAPHRKPLRMEALSEREIEVLSLVAQAMPNKKIARVINVSPETVKWHLKNIFAKLDVSGRDEAVGRARDMSIALREPEMVGLRLKQA</sequence>
<dbReference type="GO" id="GO:0003677">
    <property type="term" value="F:DNA binding"/>
    <property type="evidence" value="ECO:0007669"/>
    <property type="project" value="UniProtKB-KW"/>
</dbReference>
<evidence type="ECO:0000256" key="1">
    <source>
        <dbReference type="ARBA" id="ARBA00023015"/>
    </source>
</evidence>
<dbReference type="SMART" id="SM00421">
    <property type="entry name" value="HTH_LUXR"/>
    <property type="match status" value="1"/>
</dbReference>
<accession>A0A2U3I3C3</accession>
<dbReference type="PANTHER" id="PTHR44688">
    <property type="entry name" value="DNA-BINDING TRANSCRIPTIONAL ACTIVATOR DEVR_DOSR"/>
    <property type="match status" value="1"/>
</dbReference>
<evidence type="ECO:0000259" key="5">
    <source>
        <dbReference type="PROSITE" id="PS50043"/>
    </source>
</evidence>
<dbReference type="Gene3D" id="1.25.40.10">
    <property type="entry name" value="Tetratricopeptide repeat domain"/>
    <property type="match status" value="1"/>
</dbReference>
<dbReference type="CDD" id="cd06170">
    <property type="entry name" value="LuxR_C_like"/>
    <property type="match status" value="1"/>
</dbReference>
<dbReference type="Pfam" id="PF17874">
    <property type="entry name" value="TPR_MalT"/>
    <property type="match status" value="1"/>
</dbReference>
<dbReference type="InterPro" id="IPR016032">
    <property type="entry name" value="Sig_transdc_resp-reg_C-effctor"/>
</dbReference>
<organism evidence="6 7">
    <name type="scientific">Caballeronia novacaledonica</name>
    <dbReference type="NCBI Taxonomy" id="1544861"/>
    <lineage>
        <taxon>Bacteria</taxon>
        <taxon>Pseudomonadati</taxon>
        <taxon>Pseudomonadota</taxon>
        <taxon>Betaproteobacteria</taxon>
        <taxon>Burkholderiales</taxon>
        <taxon>Burkholderiaceae</taxon>
        <taxon>Caballeronia</taxon>
    </lineage>
</organism>
<proteinExistence type="predicted"/>
<dbReference type="Gene3D" id="1.10.10.10">
    <property type="entry name" value="Winged helix-like DNA-binding domain superfamily/Winged helix DNA-binding domain"/>
    <property type="match status" value="1"/>
</dbReference>
<dbReference type="InterPro" id="IPR011990">
    <property type="entry name" value="TPR-like_helical_dom_sf"/>
</dbReference>
<keyword evidence="2" id="KW-0238">DNA-binding</keyword>
<dbReference type="InterPro" id="IPR059106">
    <property type="entry name" value="WHD_MalT"/>
</dbReference>
<dbReference type="PROSITE" id="PS50043">
    <property type="entry name" value="HTH_LUXR_2"/>
    <property type="match status" value="1"/>
</dbReference>
<keyword evidence="3" id="KW-0804">Transcription</keyword>
<reference evidence="7" key="1">
    <citation type="submission" date="2018-01" db="EMBL/GenBank/DDBJ databases">
        <authorList>
            <person name="Peeters C."/>
        </authorList>
    </citation>
    <scope>NUCLEOTIDE SEQUENCE [LARGE SCALE GENOMIC DNA]</scope>
</reference>
<name>A0A2U3I3C3_9BURK</name>
<evidence type="ECO:0000256" key="2">
    <source>
        <dbReference type="ARBA" id="ARBA00023125"/>
    </source>
</evidence>
<dbReference type="SUPFAM" id="SSF46894">
    <property type="entry name" value="C-terminal effector domain of the bipartite response regulators"/>
    <property type="match status" value="1"/>
</dbReference>
<keyword evidence="7" id="KW-1185">Reference proteome</keyword>
<dbReference type="InterPro" id="IPR041664">
    <property type="entry name" value="AAA_16"/>
</dbReference>
<evidence type="ECO:0000256" key="4">
    <source>
        <dbReference type="SAM" id="Coils"/>
    </source>
</evidence>
<dbReference type="Pfam" id="PF25873">
    <property type="entry name" value="WHD_MalT"/>
    <property type="match status" value="1"/>
</dbReference>
<dbReference type="InterPro" id="IPR027417">
    <property type="entry name" value="P-loop_NTPase"/>
</dbReference>
<dbReference type="Pfam" id="PF13191">
    <property type="entry name" value="AAA_16"/>
    <property type="match status" value="1"/>
</dbReference>
<gene>
    <name evidence="6" type="ORF">NOV72_01850</name>
</gene>